<comment type="caution">
    <text evidence="2">The sequence shown here is derived from an EMBL/GenBank/DDBJ whole genome shotgun (WGS) entry which is preliminary data.</text>
</comment>
<feature type="chain" id="PRO_5014123515" evidence="1">
    <location>
        <begin position="21"/>
        <end position="153"/>
    </location>
</feature>
<organism evidence="2 3">
    <name type="scientific">Acinetobacter pseudolwoffii</name>
    <dbReference type="NCBI Taxonomy" id="2053287"/>
    <lineage>
        <taxon>Bacteria</taxon>
        <taxon>Pseudomonadati</taxon>
        <taxon>Pseudomonadota</taxon>
        <taxon>Gammaproteobacteria</taxon>
        <taxon>Moraxellales</taxon>
        <taxon>Moraxellaceae</taxon>
        <taxon>Acinetobacter</taxon>
    </lineage>
</organism>
<dbReference type="EMBL" id="PGOZ01000004">
    <property type="protein sequence ID" value="PJI33021.1"/>
    <property type="molecule type" value="Genomic_DNA"/>
</dbReference>
<dbReference type="AlphaFoldDB" id="A0A2H9UMV9"/>
<name>A0A2H9UMV9_9GAMM</name>
<evidence type="ECO:0000313" key="2">
    <source>
        <dbReference type="EMBL" id="PJI33021.1"/>
    </source>
</evidence>
<accession>A0A2H9UMV9</accession>
<reference evidence="2 3" key="2">
    <citation type="submission" date="2017-12" db="EMBL/GenBank/DDBJ databases">
        <title>Revising the taxonomy of the Acinetobacter lwoffii group: the description of Acinetobacter pseudolwoffii sp. nov. and emended description of Acinetobacter lwoffii.</title>
        <authorList>
            <person name="Nemec A."/>
        </authorList>
    </citation>
    <scope>NUCLEOTIDE SEQUENCE [LARGE SCALE GENOMIC DNA]</scope>
    <source>
        <strain evidence="2 3">ANC 5347</strain>
    </source>
</reference>
<keyword evidence="1" id="KW-0732">Signal</keyword>
<feature type="signal peptide" evidence="1">
    <location>
        <begin position="1"/>
        <end position="20"/>
    </location>
</feature>
<evidence type="ECO:0000256" key="1">
    <source>
        <dbReference type="SAM" id="SignalP"/>
    </source>
</evidence>
<evidence type="ECO:0000313" key="3">
    <source>
        <dbReference type="Proteomes" id="UP000242351"/>
    </source>
</evidence>
<dbReference type="RefSeq" id="WP_100357403.1">
    <property type="nucleotide sequence ID" value="NZ_PGOZ01000004.1"/>
</dbReference>
<reference evidence="2 3" key="1">
    <citation type="submission" date="2017-11" db="EMBL/GenBank/DDBJ databases">
        <authorList>
            <person name="Han C.G."/>
        </authorList>
    </citation>
    <scope>NUCLEOTIDE SEQUENCE [LARGE SCALE GENOMIC DNA]</scope>
    <source>
        <strain evidence="2 3">ANC 5347</strain>
    </source>
</reference>
<gene>
    <name evidence="2" type="ORF">CU320_05065</name>
</gene>
<proteinExistence type="predicted"/>
<sequence length="153" mass="17824">MKKILATGLICLLYSSYSFALDAVGVISDMGIKRIEFVHPFDAKTDPNKQLGRPNQYIDKASWPDPLIDDKFESDGYYDSGINPTEYKGGTVEKFRNQADLNRRYNYIKSVHLAMPITNEYMFKKGLFILRLNRDFTPQQAKEYEEKFYKVVR</sequence>
<protein>
    <submittedName>
        <fullName evidence="2">Uncharacterized protein</fullName>
    </submittedName>
</protein>
<dbReference type="Proteomes" id="UP000242351">
    <property type="component" value="Unassembled WGS sequence"/>
</dbReference>